<dbReference type="InterPro" id="IPR040853">
    <property type="entry name" value="RapA2_cadherin-like"/>
</dbReference>
<dbReference type="InterPro" id="IPR010221">
    <property type="entry name" value="VCBS_dom"/>
</dbReference>
<name>A0A9N8RZ95_9BURK</name>
<feature type="compositionally biased region" description="Low complexity" evidence="1">
    <location>
        <begin position="2639"/>
        <end position="2648"/>
    </location>
</feature>
<dbReference type="Pfam" id="PF17803">
    <property type="entry name" value="Cadherin_4"/>
    <property type="match status" value="8"/>
</dbReference>
<feature type="region of interest" description="Disordered" evidence="1">
    <location>
        <begin position="2170"/>
        <end position="2189"/>
    </location>
</feature>
<dbReference type="SUPFAM" id="SSF117074">
    <property type="entry name" value="Hypothetical protein PA1324"/>
    <property type="match status" value="1"/>
</dbReference>
<evidence type="ECO:0008006" key="6">
    <source>
        <dbReference type="Google" id="ProtNLM"/>
    </source>
</evidence>
<feature type="domain" description="RapA2 cadherin-like" evidence="3">
    <location>
        <begin position="2150"/>
        <end position="2246"/>
    </location>
</feature>
<dbReference type="RefSeq" id="WP_228882005.1">
    <property type="nucleotide sequence ID" value="NZ_CAJQZC010000010.1"/>
</dbReference>
<gene>
    <name evidence="4" type="ORF">LMG31841_04607</name>
</gene>
<sequence length="3547" mass="358900">MSKMPASPDFFACFRPRSHALALEPRILFDGAAAAAADQQHHSDPAHAVSTADHPTNDARTTTATPVPVIEAKSAAPASAARPAASSPADTPPPAATTAPAGHAPAGQNLVVLDSRIDNGSELLTQLPSNTRVLVIDPGQDAVSAISAALASMGKVDSIQIFSHGASGQFTLGNQTFTQTSLAQMADALGAWRSGLNAGADIELYGCDVGAGDAGKALVQELATLTGATVGASSNATGSAAAGGDWTLEVTSGALDKPIALSEAALTHYDRLLADASPTTTISATGDNVLLGDQVTFDVSFSNTSSQVGYGPYIDLLMPATGKDGNDGVSFVSASYLGHAVTSFVVTFDANGNAVHPLAKDANGNPLVINAATYGLRPGDQLVVLELPFGSVTQNQPAITVQVTATLSDLADTAFSNGSPDLTIQARGGFQFGNDGLDNPTTDPVLIEASLHDFVVHPTVLTLDQSVNMTEGETVSGPNYVHTETVTASPAPGQTLTNVVITQAIPENVQVTAITPGAGGTITSLTLQDGSVITAPALIAGAIASDTIFIRSYTVEFATLSAPETTVVSFYVPEVDAEGQPVLDPVSGAPVTITFGTAGGSGEWVPLDPRDLTPPQTTIEFSGTGDGTGTTFVAKSVTLQKQVSDVNDTGTAGVTPGDTLGYTLNIAISDYFAMGQTALGAGQLVVTDQLGDGQTLTGTPTFTYTEAGVTHTIALISTATVNADGTTTLTFDIGASIRAAALKNTGGLNGDLSVDTVLQGATTASIQYSALVDQSYATSYTQSEINEGDSFGNNATITGTLLVDAFNLTGDSVTDQSSTTSTVPTSNVDIEIVSVNGAAPPASGELNPGDVVTFSLTYNLVTGDYEQLALSAYLPLPLLNVSGVTWTQGTGVDQWALGPGNTNAGQVVSVTDGTGNSLIFNFGSFATSATSGSTIQVTFTLRVGDQPYADQRSLDVLAQSSQVTTIAHTPLVSSDVAVIVSVAEPTLAIKQGVVSASEGTITGTTGTWSAPGSAGAPFTGSVTDLNSVNGDITGVDAGDTLRLATAIENTGGGGAFDVSTSVTLPAGLQFVGGSLDAANLKIYRGDGTQLVEGVDYSVSGSTVTFLDAGNVASLLPGRSGTTADTNGSNIVVITYDVTVNAGISAASTLQATATLSNYASVDNGTDFTPTDLTDTADEQVSSPSIAVDYAGGTLDNGDSSASHTTGSDLVIGESMQYDIVVTLPEGSTQNLRIDDLIPPGMRLDTSFNGGLGYQVITTAAGSAALGADFNGTVTVGSLSALSGTLGTDGAGARWTFTVANVTADNITGNNTFVIRVQLVADNVASNQAGVTLSNPGQLVFSDPDGDTPNGTTAVDRTVAEGNSAPTVVIREPTLTVTQTTAADPGIGVDEGDTVEYDITISNGNAATDFNAFDISFLDSLPAELSNLTLLGVTYQGGATNNGGVDFELVNGQLRTASGANIDIAKGGSITLRVSGVVLAQAASEQSFDNTASVQWTSLNGTTGGTADPAGERTGVDGALNSGVLNDYETSSTLTVPTGQELGISRVGGLPETAAPSPTNATDEGVAVGEVVRYRVVARLIEGTTADYTVQVTLQNGLDFTNDGTTRIVFVSNGGITTDITNLILGGTLNVTGNQDSPQAQFITPDLSGAAPTGVLNPADITVTTDANGNEVITFHFGNIVNPDNDPDLEGVSIEFNARVLNTASNVAGAAPSAMAADFSGTTQLATSTTIHEDVLEPSITGMVKQVYNFNPTSATAGLGTADVDISFVQSGGSAAYDVSLTDSFPTASNYTFDHLVLNGTSYTSAQLAGIGVTLDMTNGLHLTFAQLNPNDQVSVFYSAEAPNQTAIAATAATVTWTSLPDSFTTWGGSSVGTPGSTDGERTGSGVGPNTYVRQAAAGLGVISGTLWDDTDSATGSTTPDGPGLAGQTVTLAWAGLDGNLGTTADNVVYTTTTDANGQYHFGVLPVGIYQIQTPTGTISYPQPVGTLAVRIDTDAATPLGTIDLTLADGGTANADAGYVQQNDPPANQLPATPPSGDEDTTFSLAGITVSDPDAGTRDLQVTLAVGHGTLSLSSLPAGVTETGANTATLVLTGDITQLNAALANLQYLGNANFNGPDALTISTNDLGNFGDHDGDGIPGEATDALIAVNTLAINVIPVNDAPVAVNDTADATEAGGNANNQPGVDPTGNVLNNDTDVDIATNGDSLRIVSASNQAGQAVVLAGLGDSTLAGLYGTLTIGADGGYQYTVDNSNAAVQALRLNGQTLTEQFTYVIFDQSNARSSATLTVTIHGANDTPVGVDDTGAATEAGGVLNGTPGSDAIGNVLTNDTDVDSVANGETKQVTGIINEAEADVNSPLSPVTAGTTSASGTTIAGTYGTLTIGADGTYRYVVDNSNPAVQQRVPSDAPLVDTFTYQVTDAGGLTDLAQLTINISGANDNPVASDDAATATAGDAALGVNPVNPTGNVITTASRPGTVDQPGGNGIDTDVDHTDQPDTLLKVDGVRSGLETAGGALSTVAAGSTSASGTAVTGSYGTLHIGADGSYVYDVDSNNAAVRALAPGATLTETFTYEIVDTSGLTDQAQLVITVVGVNDPPTPQNDTAQAQEAGGSGNGTAGVNPTGNVLTNDSDPDGDALTVSGIRTGETTGTGTAGSMGQALAGLYGSLTLNADGTYSYIVDNSNPTVEALRLSSDQLVEHFTYTVTDTHGATAQAELDIVISGQNDTPVAQNDLANGMEAGGTDNGTPGINPTGNVLTNDTDVDAGDTKTVDGVRTGAEAAGGTLTAVTGATTVAGIYGTLTINPDGSYTYVVDNSLAAVQALIPGQSLSEAFTYQMHDAAGATDTAQLTVVIQGAWDAPVARNDFAIAAARNGNGGPADATGNVLNNDTDVDGVDQFTGTGATVGTVTAGTSLSAIPLDSTSERDALVLHGQYGDLLIGANGTYLYVVDASNPTLIGLGPLQFVTDVFTYRVTDEGNLSAEATLTVVVRGVNDAPVVVDTTGTAVEAGGINNGTPGVNPSGNVLTNDSDPEGDAIHVSGIRTGDTASTGGTAGTVGSALQGEYGTLTLNADGTWTYVVDNSLAAVQALRTSGQTLQDVFTYTVADDLNASTPAELRITIEGQNDTPVANNDASVAIEAGGVNNATPGQDATGNVLTNDTDVDSVANGETKQVVDVANETGQSAAAGSDLAGRYGHLTLNADGNYDYVVDNTNAAVQALRTSGETLTEVFTYRIRDTAGAEAQATLTVTIHGTNDAPVATDDSNVASDQVPTPQASGNVLKNDSDVDANDHLTVTGVRTGDEAGTGTAGTPGHALAGRYGTLTLNADGTYTYAIDLSNPEVLAAAGLGQVLKDPFTYTISDLAGATDQAELLISLDISTPYIPPTGIGPNYGFGLPLSVPPEPPSTLRPVTYVTEEVEGDAIRQQVALREADGSEIDWPLERLAIERYVGRGLGLVPGQFIGQAVRQSQQQSAFDQAWIFGRQGRVDLSADGLLSDPSVFAPLPENLTGGLRPLVEKPAAPISQSFGNQLREAAQKLPPARQKSEASVER</sequence>
<evidence type="ECO:0000259" key="3">
    <source>
        <dbReference type="Pfam" id="PF17803"/>
    </source>
</evidence>
<evidence type="ECO:0000313" key="4">
    <source>
        <dbReference type="EMBL" id="CAG4916733.1"/>
    </source>
</evidence>
<feature type="region of interest" description="Disordered" evidence="1">
    <location>
        <begin position="3260"/>
        <end position="3283"/>
    </location>
</feature>
<evidence type="ECO:0000313" key="5">
    <source>
        <dbReference type="Proteomes" id="UP000789704"/>
    </source>
</evidence>
<feature type="domain" description="DUF4347" evidence="2">
    <location>
        <begin position="110"/>
        <end position="273"/>
    </location>
</feature>
<feature type="region of interest" description="Disordered" evidence="1">
    <location>
        <begin position="74"/>
        <end position="105"/>
    </location>
</feature>
<feature type="domain" description="RapA2 cadherin-like" evidence="3">
    <location>
        <begin position="3241"/>
        <end position="3329"/>
    </location>
</feature>
<feature type="compositionally biased region" description="Low complexity" evidence="1">
    <location>
        <begin position="74"/>
        <end position="89"/>
    </location>
</feature>
<evidence type="ECO:0000256" key="1">
    <source>
        <dbReference type="SAM" id="MobiDB-lite"/>
    </source>
</evidence>
<dbReference type="InterPro" id="IPR013783">
    <property type="entry name" value="Ig-like_fold"/>
</dbReference>
<feature type="domain" description="RapA2 cadherin-like" evidence="3">
    <location>
        <begin position="2283"/>
        <end position="2389"/>
    </location>
</feature>
<reference evidence="4" key="1">
    <citation type="submission" date="2021-04" db="EMBL/GenBank/DDBJ databases">
        <authorList>
            <person name="Vanwijnsberghe S."/>
        </authorList>
    </citation>
    <scope>NUCLEOTIDE SEQUENCE</scope>
    <source>
        <strain evidence="4">LMG 31841</strain>
    </source>
</reference>
<feature type="domain" description="RapA2 cadherin-like" evidence="3">
    <location>
        <begin position="2582"/>
        <end position="2675"/>
    </location>
</feature>
<feature type="compositionally biased region" description="Low complexity" evidence="1">
    <location>
        <begin position="96"/>
        <end position="105"/>
    </location>
</feature>
<dbReference type="EMBL" id="CAJQZC010000010">
    <property type="protein sequence ID" value="CAG4916733.1"/>
    <property type="molecule type" value="Genomic_DNA"/>
</dbReference>
<feature type="compositionally biased region" description="Polar residues" evidence="1">
    <location>
        <begin position="2742"/>
        <end position="2757"/>
    </location>
</feature>
<feature type="compositionally biased region" description="Polar residues" evidence="1">
    <location>
        <begin position="2615"/>
        <end position="2627"/>
    </location>
</feature>
<organism evidence="4 5">
    <name type="scientific">Paraburkholderia saeva</name>
    <dbReference type="NCBI Taxonomy" id="2777537"/>
    <lineage>
        <taxon>Bacteria</taxon>
        <taxon>Pseudomonadati</taxon>
        <taxon>Pseudomonadota</taxon>
        <taxon>Betaproteobacteria</taxon>
        <taxon>Burkholderiales</taxon>
        <taxon>Burkholderiaceae</taxon>
        <taxon>Paraburkholderia</taxon>
    </lineage>
</organism>
<dbReference type="NCBIfam" id="TIGR01965">
    <property type="entry name" value="VCBS_repeat"/>
    <property type="match status" value="9"/>
</dbReference>
<feature type="region of interest" description="Disordered" evidence="1">
    <location>
        <begin position="2592"/>
        <end position="2653"/>
    </location>
</feature>
<feature type="region of interest" description="Disordered" evidence="1">
    <location>
        <begin position="34"/>
        <end position="62"/>
    </location>
</feature>
<dbReference type="Proteomes" id="UP000789704">
    <property type="component" value="Unassembled WGS sequence"/>
</dbReference>
<dbReference type="Pfam" id="PF14252">
    <property type="entry name" value="DUF4347"/>
    <property type="match status" value="1"/>
</dbReference>
<dbReference type="Gene3D" id="2.60.40.10">
    <property type="entry name" value="Immunoglobulins"/>
    <property type="match status" value="6"/>
</dbReference>
<dbReference type="Gene3D" id="2.60.40.740">
    <property type="match status" value="1"/>
</dbReference>
<comment type="caution">
    <text evidence="4">The sequence shown here is derived from an EMBL/GenBank/DDBJ whole genome shotgun (WGS) entry which is preliminary data.</text>
</comment>
<feature type="domain" description="RapA2 cadherin-like" evidence="3">
    <location>
        <begin position="2712"/>
        <end position="2808"/>
    </location>
</feature>
<protein>
    <recommendedName>
        <fullName evidence="6">Adhesin</fullName>
    </recommendedName>
</protein>
<feature type="domain" description="RapA2 cadherin-like" evidence="3">
    <location>
        <begin position="2980"/>
        <end position="3074"/>
    </location>
</feature>
<feature type="compositionally biased region" description="Polar residues" evidence="1">
    <location>
        <begin position="3260"/>
        <end position="3278"/>
    </location>
</feature>
<feature type="region of interest" description="Disordered" evidence="1">
    <location>
        <begin position="2736"/>
        <end position="2761"/>
    </location>
</feature>
<proteinExistence type="predicted"/>
<accession>A0A9N8RZ95</accession>
<feature type="domain" description="RapA2 cadherin-like" evidence="3">
    <location>
        <begin position="3111"/>
        <end position="3204"/>
    </location>
</feature>
<feature type="domain" description="RapA2 cadherin-like" evidence="3">
    <location>
        <begin position="2844"/>
        <end position="2944"/>
    </location>
</feature>
<evidence type="ECO:0000259" key="2">
    <source>
        <dbReference type="Pfam" id="PF14252"/>
    </source>
</evidence>
<dbReference type="InterPro" id="IPR025592">
    <property type="entry name" value="DUF4347"/>
</dbReference>
<keyword evidence="5" id="KW-1185">Reference proteome</keyword>
<feature type="region of interest" description="Disordered" evidence="1">
    <location>
        <begin position="3522"/>
        <end position="3547"/>
    </location>
</feature>